<dbReference type="PANTHER" id="PTHR21712:SF29">
    <property type="entry name" value="PRE-RRNA-PROCESSING PROTEIN FHL1"/>
    <property type="match status" value="1"/>
</dbReference>
<feature type="compositionally biased region" description="Basic and acidic residues" evidence="7">
    <location>
        <begin position="461"/>
        <end position="484"/>
    </location>
</feature>
<dbReference type="GO" id="GO:0005634">
    <property type="term" value="C:nucleus"/>
    <property type="evidence" value="ECO:0007669"/>
    <property type="project" value="UniProtKB-SubCell"/>
</dbReference>
<gene>
    <name evidence="10" type="ORF">AW171_hschr2342</name>
</gene>
<dbReference type="GeneID" id="28721996"/>
<dbReference type="EMBL" id="CP014242">
    <property type="protein sequence ID" value="AMD18821.1"/>
    <property type="molecule type" value="Genomic_DNA"/>
</dbReference>
<feature type="compositionally biased region" description="Basic and acidic residues" evidence="7">
    <location>
        <begin position="357"/>
        <end position="367"/>
    </location>
</feature>
<dbReference type="Proteomes" id="UP000243052">
    <property type="component" value="Chromosome ii"/>
</dbReference>
<feature type="compositionally biased region" description="Basic and acidic residues" evidence="7">
    <location>
        <begin position="938"/>
        <end position="947"/>
    </location>
</feature>
<dbReference type="AlphaFoldDB" id="A0A109UWE9"/>
<feature type="region of interest" description="Disordered" evidence="7">
    <location>
        <begin position="619"/>
        <end position="667"/>
    </location>
</feature>
<dbReference type="SUPFAM" id="SSF49879">
    <property type="entry name" value="SMAD/FHA domain"/>
    <property type="match status" value="1"/>
</dbReference>
<dbReference type="InterPro" id="IPR045178">
    <property type="entry name" value="Fhl1/FHA1"/>
</dbReference>
<dbReference type="GO" id="GO:0003700">
    <property type="term" value="F:DNA-binding transcription factor activity"/>
    <property type="evidence" value="ECO:0007669"/>
    <property type="project" value="InterPro"/>
</dbReference>
<feature type="region of interest" description="Disordered" evidence="7">
    <location>
        <begin position="926"/>
        <end position="1086"/>
    </location>
</feature>
<feature type="compositionally biased region" description="Polar residues" evidence="7">
    <location>
        <begin position="997"/>
        <end position="1013"/>
    </location>
</feature>
<evidence type="ECO:0000256" key="5">
    <source>
        <dbReference type="ARBA" id="ARBA00023242"/>
    </source>
</evidence>
<dbReference type="GO" id="GO:0060962">
    <property type="term" value="P:regulation of ribosomal protein gene transcription by RNA polymerase II"/>
    <property type="evidence" value="ECO:0007669"/>
    <property type="project" value="InterPro"/>
</dbReference>
<feature type="region of interest" description="Disordered" evidence="7">
    <location>
        <begin position="338"/>
        <end position="367"/>
    </location>
</feature>
<keyword evidence="4" id="KW-0804">Transcription</keyword>
<evidence type="ECO:0000256" key="3">
    <source>
        <dbReference type="ARBA" id="ARBA00023125"/>
    </source>
</evidence>
<dbReference type="InterPro" id="IPR036388">
    <property type="entry name" value="WH-like_DNA-bd_sf"/>
</dbReference>
<evidence type="ECO:0000256" key="7">
    <source>
        <dbReference type="SAM" id="MobiDB-lite"/>
    </source>
</evidence>
<dbReference type="CDD" id="cd22701">
    <property type="entry name" value="FHA_FKH1-like"/>
    <property type="match status" value="1"/>
</dbReference>
<dbReference type="PROSITE" id="PS00658">
    <property type="entry name" value="FORK_HEAD_2"/>
    <property type="match status" value="1"/>
</dbReference>
<dbReference type="GO" id="GO:0045944">
    <property type="term" value="P:positive regulation of transcription by RNA polymerase II"/>
    <property type="evidence" value="ECO:0007669"/>
    <property type="project" value="UniProtKB-ARBA"/>
</dbReference>
<dbReference type="OrthoDB" id="5954824at2759"/>
<feature type="compositionally biased region" description="Basic residues" evidence="7">
    <location>
        <begin position="658"/>
        <end position="667"/>
    </location>
</feature>
<keyword evidence="5 6" id="KW-0539">Nucleus</keyword>
<dbReference type="PROSITE" id="PS50039">
    <property type="entry name" value="FORK_HEAD_3"/>
    <property type="match status" value="1"/>
</dbReference>
<dbReference type="PRINTS" id="PR00053">
    <property type="entry name" value="FORKHEAD"/>
</dbReference>
<sequence length="1086" mass="119104">METQGQNNGMLPDLIISVESNVDTQNADHQNKHPQGGGIEEYKSNSNVSTEILDVKSGHFEQVHDTRPGDAMTGIESKPSAGSVHENKIPNVSRNNDTANISATIIENAINHDRAVHESSASGEPSEVTKNSIKMDANSMIKANLSLDINSKEIEKVNIDDISDSFDGERSRTESENVQLPRSLSSPRASSPSRKIESTGTNYSISSKEDHLNKALNHNGSSPIPMKVDNHVEDAADRNHSLNGKKEIGKSELNNETNDREQKDSMKEYASEGSKSYPTQMLHNDLNLELPPHLDHDDFSKLFKLDKNDDELFSAEDLLEHGIGSHNISAVTEAVANSDGKSDVGPSPRSSVSYHATEVRNNDSDSSMEKFCDSIVRRKASSSSAHFNSIHKLTASLETPDIPLRASSAAPVPYSAEINQPPENTPASIIQGKNNIFYPRRHSSLTPMMPQPSTISMNSEPKSDAKNDNQSKSAESPKKDDKGSYENAIPAGQFITSLQGSNVVDEQSKISAYACLDFQKFTFYVQTLQVIIGRRSENDFSHKVDVNLGPSKSISRRHAKIFYNFGTERFELSIMGKNGAFVDDTFVERGITVPLRNKTKIQIGQIPFQFVLPEQENKENVQHHSKVKDESSVSNVGNNSPGSSEDVESKSKAQLPTKKIKKPIKTTKPPKKVYTLEEIPPEYRTKPTCSYSNLITACLRKYSSPSGMSLSEIYAGIRELFPYYKYCPDGWQSSVRHNLSLNKSFRKVSKEGKGWLWGLDEKYIAEREKQRKKQAEAQAAKAKAAEMKQVQLQAKKQGPMMNSHLSNNGKQPNISQTLAANRSERTSIHDGNQRTMKYLQQQLMLLTKNRRGLDKQVMAQILTQALAMTINQVTQAAKNKGINGNPLTALIDKNPQHLNLILTAAINAATLKVTNGRVKKLVDIPPTPILSNAAPAGSRKDSIKKESPPPMKNATPKPPTPSIANPTNTSTLQAGEPFDPTSLSRFFQPRQPARVTSPVSSANQRVSTVPQKRSVSETDSSDEDSDSSDAEASSDDDSSSDGSSAASDTTEDDANDSSVTSDGDSDSDGENDDYEAEREKYGNGGS</sequence>
<feature type="region of interest" description="Disordered" evidence="7">
    <location>
        <begin position="440"/>
        <end position="486"/>
    </location>
</feature>
<evidence type="ECO:0000256" key="6">
    <source>
        <dbReference type="PROSITE-ProRule" id="PRU00089"/>
    </source>
</evidence>
<evidence type="ECO:0000313" key="11">
    <source>
        <dbReference type="Proteomes" id="UP000243052"/>
    </source>
</evidence>
<feature type="region of interest" description="Disordered" evidence="7">
    <location>
        <begin position="24"/>
        <end position="44"/>
    </location>
</feature>
<organism evidence="10 11">
    <name type="scientific">Eremothecium sinecaudum</name>
    <dbReference type="NCBI Taxonomy" id="45286"/>
    <lineage>
        <taxon>Eukaryota</taxon>
        <taxon>Fungi</taxon>
        <taxon>Dikarya</taxon>
        <taxon>Ascomycota</taxon>
        <taxon>Saccharomycotina</taxon>
        <taxon>Saccharomycetes</taxon>
        <taxon>Saccharomycetales</taxon>
        <taxon>Saccharomycetaceae</taxon>
        <taxon>Eremothecium</taxon>
    </lineage>
</organism>
<keyword evidence="3 6" id="KW-0238">DNA-binding</keyword>
<dbReference type="Pfam" id="PF00250">
    <property type="entry name" value="Forkhead"/>
    <property type="match status" value="1"/>
</dbReference>
<dbReference type="InterPro" id="IPR030456">
    <property type="entry name" value="TF_fork_head_CS_2"/>
</dbReference>
<dbReference type="CDD" id="cd00059">
    <property type="entry name" value="FH_FOX"/>
    <property type="match status" value="1"/>
</dbReference>
<feature type="compositionally biased region" description="Low complexity" evidence="7">
    <location>
        <begin position="632"/>
        <end position="644"/>
    </location>
</feature>
<dbReference type="InterPro" id="IPR001766">
    <property type="entry name" value="Fork_head_dom"/>
</dbReference>
<dbReference type="Gene3D" id="2.60.200.20">
    <property type="match status" value="1"/>
</dbReference>
<feature type="compositionally biased region" description="Acidic residues" evidence="7">
    <location>
        <begin position="1019"/>
        <end position="1039"/>
    </location>
</feature>
<keyword evidence="11" id="KW-1185">Reference proteome</keyword>
<name>A0A109UWE9_9SACH</name>
<evidence type="ECO:0000259" key="8">
    <source>
        <dbReference type="PROSITE" id="PS50006"/>
    </source>
</evidence>
<evidence type="ECO:0000259" key="9">
    <source>
        <dbReference type="PROSITE" id="PS50039"/>
    </source>
</evidence>
<feature type="region of interest" description="Disordered" evidence="7">
    <location>
        <begin position="65"/>
        <end position="95"/>
    </location>
</feature>
<dbReference type="InterPro" id="IPR000253">
    <property type="entry name" value="FHA_dom"/>
</dbReference>
<accession>A0A109UWE9</accession>
<dbReference type="InterPro" id="IPR036390">
    <property type="entry name" value="WH_DNA-bd_sf"/>
</dbReference>
<evidence type="ECO:0000256" key="1">
    <source>
        <dbReference type="ARBA" id="ARBA00004123"/>
    </source>
</evidence>
<evidence type="ECO:0000256" key="4">
    <source>
        <dbReference type="ARBA" id="ARBA00023163"/>
    </source>
</evidence>
<protein>
    <submittedName>
        <fullName evidence="10">HBL081Cp</fullName>
    </submittedName>
</protein>
<evidence type="ECO:0000313" key="10">
    <source>
        <dbReference type="EMBL" id="AMD18821.1"/>
    </source>
</evidence>
<feature type="compositionally biased region" description="Polar residues" evidence="7">
    <location>
        <begin position="962"/>
        <end position="973"/>
    </location>
</feature>
<dbReference type="Pfam" id="PF00498">
    <property type="entry name" value="FHA"/>
    <property type="match status" value="1"/>
</dbReference>
<feature type="compositionally biased region" description="Basic and acidic residues" evidence="7">
    <location>
        <begin position="237"/>
        <end position="250"/>
    </location>
</feature>
<reference evidence="10 11" key="1">
    <citation type="submission" date="2016-01" db="EMBL/GenBank/DDBJ databases">
        <title>Genome sequence of the yeast Holleya sinecauda.</title>
        <authorList>
            <person name="Dietrich F.S."/>
        </authorList>
    </citation>
    <scope>NUCLEOTIDE SEQUENCE [LARGE SCALE GENOMIC DNA]</scope>
    <source>
        <strain evidence="10 11">ATCC 58844</strain>
    </source>
</reference>
<dbReference type="SMART" id="SM00240">
    <property type="entry name" value="FHA"/>
    <property type="match status" value="1"/>
</dbReference>
<dbReference type="RefSeq" id="XP_017985817.1">
    <property type="nucleotide sequence ID" value="XM_018130087.1"/>
</dbReference>
<dbReference type="SUPFAM" id="SSF46785">
    <property type="entry name" value="Winged helix' DNA-binding domain"/>
    <property type="match status" value="1"/>
</dbReference>
<feature type="DNA-binding region" description="Fork-head" evidence="6">
    <location>
        <begin position="686"/>
        <end position="773"/>
    </location>
</feature>
<dbReference type="STRING" id="45286.A0A109UWE9"/>
<dbReference type="GO" id="GO:0000976">
    <property type="term" value="F:transcription cis-regulatory region binding"/>
    <property type="evidence" value="ECO:0007669"/>
    <property type="project" value="UniProtKB-ARBA"/>
</dbReference>
<dbReference type="PROSITE" id="PS50006">
    <property type="entry name" value="FHA_DOMAIN"/>
    <property type="match status" value="1"/>
</dbReference>
<dbReference type="InterPro" id="IPR008984">
    <property type="entry name" value="SMAD_FHA_dom_sf"/>
</dbReference>
<evidence type="ECO:0000256" key="2">
    <source>
        <dbReference type="ARBA" id="ARBA00023015"/>
    </source>
</evidence>
<dbReference type="PANTHER" id="PTHR21712">
    <property type="entry name" value="PRE-RRNA-PROCESSING PROTEIN FHL1"/>
    <property type="match status" value="1"/>
</dbReference>
<feature type="compositionally biased region" description="Basic and acidic residues" evidence="7">
    <location>
        <begin position="1077"/>
        <end position="1086"/>
    </location>
</feature>
<feature type="compositionally biased region" description="Pro residues" evidence="7">
    <location>
        <begin position="948"/>
        <end position="961"/>
    </location>
</feature>
<proteinExistence type="predicted"/>
<feature type="compositionally biased region" description="Low complexity" evidence="7">
    <location>
        <begin position="180"/>
        <end position="193"/>
    </location>
</feature>
<dbReference type="SMART" id="SM00339">
    <property type="entry name" value="FH"/>
    <property type="match status" value="1"/>
</dbReference>
<feature type="compositionally biased region" description="Basic and acidic residues" evidence="7">
    <location>
        <begin position="619"/>
        <end position="631"/>
    </location>
</feature>
<feature type="compositionally biased region" description="Polar residues" evidence="7">
    <location>
        <begin position="451"/>
        <end position="460"/>
    </location>
</feature>
<dbReference type="FunFam" id="2.60.200.20:FF:000039">
    <property type="entry name" value="Forkhead transcription factor Fkh1/2"/>
    <property type="match status" value="1"/>
</dbReference>
<feature type="region of interest" description="Disordered" evidence="7">
    <location>
        <begin position="164"/>
        <end position="206"/>
    </location>
</feature>
<keyword evidence="2" id="KW-0805">Transcription regulation</keyword>
<feature type="domain" description="Fork-head" evidence="9">
    <location>
        <begin position="686"/>
        <end position="773"/>
    </location>
</feature>
<feature type="compositionally biased region" description="Basic and acidic residues" evidence="7">
    <location>
        <begin position="257"/>
        <end position="270"/>
    </location>
</feature>
<dbReference type="Gene3D" id="1.10.10.10">
    <property type="entry name" value="Winged helix-like DNA-binding domain superfamily/Winged helix DNA-binding domain"/>
    <property type="match status" value="1"/>
</dbReference>
<feature type="domain" description="FHA" evidence="8">
    <location>
        <begin position="530"/>
        <end position="587"/>
    </location>
</feature>
<feature type="compositionally biased region" description="Acidic residues" evidence="7">
    <location>
        <begin position="1063"/>
        <end position="1076"/>
    </location>
</feature>
<comment type="subcellular location">
    <subcellularLocation>
        <location evidence="1 6">Nucleus</location>
    </subcellularLocation>
</comment>
<feature type="region of interest" description="Disordered" evidence="7">
    <location>
        <begin position="237"/>
        <end position="276"/>
    </location>
</feature>